<dbReference type="RefSeq" id="XP_014666999.1">
    <property type="nucleotide sequence ID" value="XM_014811513.1"/>
</dbReference>
<dbReference type="RefSeq" id="XP_014667001.1">
    <property type="nucleotide sequence ID" value="XM_014811515.1"/>
</dbReference>
<keyword evidence="4" id="KW-0963">Cytoplasm</keyword>
<keyword evidence="5 7" id="KW-0175">Coiled coil</keyword>
<feature type="coiled-coil region" evidence="7">
    <location>
        <begin position="170"/>
        <end position="278"/>
    </location>
</feature>
<evidence type="ECO:0000256" key="4">
    <source>
        <dbReference type="ARBA" id="ARBA00022490"/>
    </source>
</evidence>
<dbReference type="InterPro" id="IPR043596">
    <property type="entry name" value="CFAP53/TCHP"/>
</dbReference>
<evidence type="ECO:0000313" key="9">
    <source>
        <dbReference type="Proteomes" id="UP000695022"/>
    </source>
</evidence>
<evidence type="ECO:0000256" key="3">
    <source>
        <dbReference type="ARBA" id="ARBA00017328"/>
    </source>
</evidence>
<protein>
    <recommendedName>
        <fullName evidence="3">Trichoplein keratin filament-binding protein</fullName>
    </recommendedName>
</protein>
<dbReference type="InterPro" id="IPR043597">
    <property type="entry name" value="TPH_dom"/>
</dbReference>
<evidence type="ECO:0000313" key="12">
    <source>
        <dbReference type="RefSeq" id="XP_014667000.1"/>
    </source>
</evidence>
<organism evidence="9 11">
    <name type="scientific">Priapulus caudatus</name>
    <name type="common">Priapulid worm</name>
    <dbReference type="NCBI Taxonomy" id="37621"/>
    <lineage>
        <taxon>Eukaryota</taxon>
        <taxon>Metazoa</taxon>
        <taxon>Ecdysozoa</taxon>
        <taxon>Scalidophora</taxon>
        <taxon>Priapulida</taxon>
        <taxon>Priapulimorpha</taxon>
        <taxon>Priapulimorphida</taxon>
        <taxon>Priapulidae</taxon>
        <taxon>Priapulus</taxon>
    </lineage>
</organism>
<evidence type="ECO:0000313" key="11">
    <source>
        <dbReference type="RefSeq" id="XP_014666999.1"/>
    </source>
</evidence>
<accession>A0ABM1E478</accession>
<gene>
    <name evidence="10 11 12 13 14" type="primary">LOC106808689</name>
</gene>
<feature type="coiled-coil region" evidence="7">
    <location>
        <begin position="429"/>
        <end position="485"/>
    </location>
</feature>
<evidence type="ECO:0000256" key="6">
    <source>
        <dbReference type="ARBA" id="ARBA00023212"/>
    </source>
</evidence>
<dbReference type="Proteomes" id="UP000695022">
    <property type="component" value="Unplaced"/>
</dbReference>
<dbReference type="RefSeq" id="XP_014667002.1">
    <property type="nucleotide sequence ID" value="XM_014811516.1"/>
</dbReference>
<evidence type="ECO:0000256" key="1">
    <source>
        <dbReference type="ARBA" id="ARBA00004300"/>
    </source>
</evidence>
<evidence type="ECO:0000259" key="8">
    <source>
        <dbReference type="Pfam" id="PF13868"/>
    </source>
</evidence>
<comment type="similarity">
    <text evidence="2">Belongs to the TCHP family.</text>
</comment>
<evidence type="ECO:0000256" key="2">
    <source>
        <dbReference type="ARBA" id="ARBA00010777"/>
    </source>
</evidence>
<evidence type="ECO:0000313" key="14">
    <source>
        <dbReference type="RefSeq" id="XP_014667002.1"/>
    </source>
</evidence>
<dbReference type="GeneID" id="106808689"/>
<feature type="domain" description="Trichohyalin-plectin-homology" evidence="8">
    <location>
        <begin position="150"/>
        <end position="481"/>
    </location>
</feature>
<name>A0ABM1E478_PRICU</name>
<evidence type="ECO:0000256" key="7">
    <source>
        <dbReference type="SAM" id="Coils"/>
    </source>
</evidence>
<comment type="subcellular location">
    <subcellularLocation>
        <location evidence="1">Cytoplasm</location>
        <location evidence="1">Cytoskeleton</location>
        <location evidence="1">Microtubule organizing center</location>
        <location evidence="1">Centrosome</location>
    </subcellularLocation>
</comment>
<evidence type="ECO:0000313" key="10">
    <source>
        <dbReference type="RefSeq" id="XP_014666998.1"/>
    </source>
</evidence>
<proteinExistence type="inferred from homology"/>
<evidence type="ECO:0000256" key="5">
    <source>
        <dbReference type="ARBA" id="ARBA00023054"/>
    </source>
</evidence>
<dbReference type="RefSeq" id="XP_014666998.1">
    <property type="nucleotide sequence ID" value="XM_014811512.1"/>
</dbReference>
<evidence type="ECO:0000313" key="13">
    <source>
        <dbReference type="RefSeq" id="XP_014667001.1"/>
    </source>
</evidence>
<sequence>MALPTLSSFWAAPLVRHNVNERLLVQRREHQANQRECWDKHLGYFQRHDIITAKQNQWLSDRCYRESMEAYSDSKEPEKKAHNLAERRRKLASMLQADNDQYEVEIKAAIEMKQSNNGNANQMKTKADILRRKREEERKKIADDRQCDMWRRNSHNLRSMESEKHRDSVVQSWKGQITEKQEQLATKQQEEKVYEDELKRQVEEDEKKLRADSAKKKKEKLQIKKILEQQMRELRIKEDEAEDLRRKHERLLQDKWQLEQMEEERQELDEKRERLTFGKVLLRQHKAALRRKSKQVQEELELDRQILETLSKVDEEETERKQAMRREAEIDASWMQKVVEDQLELERQREEELDILYEQEAAHMWDKREAEWAKESQARKLLMCDVLLGRAEQIRERMQINQQLQQVAALRQEELVREMHESENDSRKITELEQKKKERQRALLDDQQKENEQVRRRSQLMSAKLEEAAKKREDEDAQLLQWEEDRFNASNYQPKCYRRRKMAWT</sequence>
<keyword evidence="9" id="KW-1185">Reference proteome</keyword>
<reference evidence="10 11" key="1">
    <citation type="submission" date="2025-05" db="UniProtKB">
        <authorList>
            <consortium name="RefSeq"/>
        </authorList>
    </citation>
    <scope>IDENTIFICATION</scope>
</reference>
<dbReference type="PANTHER" id="PTHR31183">
    <property type="entry name" value="TRICHOPLEIN KERATIN FILAMENT-BINDING PROTEIN FAMILY MEMBER"/>
    <property type="match status" value="1"/>
</dbReference>
<feature type="coiled-coil region" evidence="7">
    <location>
        <begin position="92"/>
        <end position="140"/>
    </location>
</feature>
<dbReference type="RefSeq" id="XP_014667000.1">
    <property type="nucleotide sequence ID" value="XM_014811514.1"/>
</dbReference>
<dbReference type="Pfam" id="PF13868">
    <property type="entry name" value="TPH"/>
    <property type="match status" value="1"/>
</dbReference>
<keyword evidence="6" id="KW-0206">Cytoskeleton</keyword>
<dbReference type="PANTHER" id="PTHR31183:SF2">
    <property type="entry name" value="TRICHOPLEIN KERATIN FILAMENT-BINDING PROTEIN"/>
    <property type="match status" value="1"/>
</dbReference>